<dbReference type="PANTHER" id="PTHR34927">
    <property type="entry name" value="IQ DOMAIN-CONTAINING PROTEIN K"/>
    <property type="match status" value="1"/>
</dbReference>
<evidence type="ECO:0000256" key="1">
    <source>
        <dbReference type="SAM" id="MobiDB-lite"/>
    </source>
</evidence>
<name>A0AAW2HPJ2_9NEOP</name>
<feature type="compositionally biased region" description="Polar residues" evidence="1">
    <location>
        <begin position="17"/>
        <end position="30"/>
    </location>
</feature>
<dbReference type="EMBL" id="JARGDH010000004">
    <property type="protein sequence ID" value="KAL0271741.1"/>
    <property type="molecule type" value="Genomic_DNA"/>
</dbReference>
<organism evidence="2">
    <name type="scientific">Menopon gallinae</name>
    <name type="common">poultry shaft louse</name>
    <dbReference type="NCBI Taxonomy" id="328185"/>
    <lineage>
        <taxon>Eukaryota</taxon>
        <taxon>Metazoa</taxon>
        <taxon>Ecdysozoa</taxon>
        <taxon>Arthropoda</taxon>
        <taxon>Hexapoda</taxon>
        <taxon>Insecta</taxon>
        <taxon>Pterygota</taxon>
        <taxon>Neoptera</taxon>
        <taxon>Paraneoptera</taxon>
        <taxon>Psocodea</taxon>
        <taxon>Troctomorpha</taxon>
        <taxon>Phthiraptera</taxon>
        <taxon>Amblycera</taxon>
        <taxon>Menoponidae</taxon>
        <taxon>Menopon</taxon>
    </lineage>
</organism>
<dbReference type="CDD" id="cd22969">
    <property type="entry name" value="DD_IQCK"/>
    <property type="match status" value="1"/>
</dbReference>
<dbReference type="InterPro" id="IPR043408">
    <property type="entry name" value="IQCK"/>
</dbReference>
<evidence type="ECO:0000313" key="2">
    <source>
        <dbReference type="EMBL" id="KAL0271741.1"/>
    </source>
</evidence>
<proteinExistence type="predicted"/>
<feature type="compositionally biased region" description="Polar residues" evidence="1">
    <location>
        <begin position="1"/>
        <end position="10"/>
    </location>
</feature>
<dbReference type="PANTHER" id="PTHR34927:SF1">
    <property type="entry name" value="IQ DOMAIN-CONTAINING PROTEIN K"/>
    <property type="match status" value="1"/>
</dbReference>
<protein>
    <submittedName>
        <fullName evidence="2">Uncharacterized protein</fullName>
    </submittedName>
</protein>
<feature type="region of interest" description="Disordered" evidence="1">
    <location>
        <begin position="1"/>
        <end position="30"/>
    </location>
</feature>
<sequence>MASPEKSQPITKKMTEMTINYSKKAPSTTTSFKRKVTKEKIRYSTELDDLNMDILSALAHTPVSTDRSLCDFNMDDRGSFFDSDVESEPDRSNPNWKISCDISEEELVVQDAEETELRLQPSLWDTIMEDYESERKQLSELNTERQPYEQALPKRSKLTAVQYLEENIFPVLCPALEDTLFQAKKEDCLQIQKCVFNGLDNISELLWNRNDRHPRRKLKGHKNIFDIPFVKIWLHLHPRPIYPLSWVWTTEEAITVLQSYIRRYFVCRDPECCEMRKFWQIFKQEKMAELRMKELEHIQEVEEIVGDILSELAASAVYKATWKTHGCFCISKPCKCECKCFKWCKCCRCSKQEKSVSNRFCSDASMQRGKSIAQ</sequence>
<dbReference type="AlphaFoldDB" id="A0AAW2HPJ2"/>
<gene>
    <name evidence="2" type="ORF">PYX00_008737</name>
</gene>
<accession>A0AAW2HPJ2</accession>
<comment type="caution">
    <text evidence="2">The sequence shown here is derived from an EMBL/GenBank/DDBJ whole genome shotgun (WGS) entry which is preliminary data.</text>
</comment>
<reference evidence="2" key="1">
    <citation type="journal article" date="2024" name="Gigascience">
        <title>Chromosome-level genome of the poultry shaft louse Menopon gallinae provides insight into the host-switching and adaptive evolution of parasitic lice.</title>
        <authorList>
            <person name="Xu Y."/>
            <person name="Ma L."/>
            <person name="Liu S."/>
            <person name="Liang Y."/>
            <person name="Liu Q."/>
            <person name="He Z."/>
            <person name="Tian L."/>
            <person name="Duan Y."/>
            <person name="Cai W."/>
            <person name="Li H."/>
            <person name="Song F."/>
        </authorList>
    </citation>
    <scope>NUCLEOTIDE SEQUENCE</scope>
    <source>
        <strain evidence="2">Cailab_2023a</strain>
    </source>
</reference>